<keyword evidence="1" id="KW-0285">Flavoprotein</keyword>
<organism evidence="5">
    <name type="scientific">Streptomyces sp. R35</name>
    <dbReference type="NCBI Taxonomy" id="3238630"/>
    <lineage>
        <taxon>Bacteria</taxon>
        <taxon>Bacillati</taxon>
        <taxon>Actinomycetota</taxon>
        <taxon>Actinomycetes</taxon>
        <taxon>Kitasatosporales</taxon>
        <taxon>Streptomycetaceae</taxon>
        <taxon>Streptomyces</taxon>
    </lineage>
</organism>
<dbReference type="InterPro" id="IPR005107">
    <property type="entry name" value="CO_DH_flav_C"/>
</dbReference>
<dbReference type="InterPro" id="IPR051312">
    <property type="entry name" value="Diverse_Substr_Oxidored"/>
</dbReference>
<dbReference type="InterPro" id="IPR016167">
    <property type="entry name" value="FAD-bd_PCMH_sub1"/>
</dbReference>
<dbReference type="GO" id="GO:0016491">
    <property type="term" value="F:oxidoreductase activity"/>
    <property type="evidence" value="ECO:0007669"/>
    <property type="project" value="UniProtKB-KW"/>
</dbReference>
<keyword evidence="2" id="KW-0274">FAD</keyword>
<dbReference type="Gene3D" id="3.30.390.50">
    <property type="entry name" value="CO dehydrogenase flavoprotein, C-terminal domain"/>
    <property type="match status" value="1"/>
</dbReference>
<evidence type="ECO:0000256" key="2">
    <source>
        <dbReference type="ARBA" id="ARBA00022827"/>
    </source>
</evidence>
<evidence type="ECO:0000259" key="4">
    <source>
        <dbReference type="PROSITE" id="PS51387"/>
    </source>
</evidence>
<evidence type="ECO:0000256" key="1">
    <source>
        <dbReference type="ARBA" id="ARBA00022630"/>
    </source>
</evidence>
<dbReference type="InterPro" id="IPR016169">
    <property type="entry name" value="FAD-bd_PCMH_sub2"/>
</dbReference>
<reference evidence="5" key="1">
    <citation type="submission" date="2024-07" db="EMBL/GenBank/DDBJ databases">
        <authorList>
            <person name="Yu S.T."/>
        </authorList>
    </citation>
    <scope>NUCLEOTIDE SEQUENCE</scope>
    <source>
        <strain evidence="5">R35</strain>
    </source>
</reference>
<dbReference type="RefSeq" id="WP_369264653.1">
    <property type="nucleotide sequence ID" value="NZ_CP163440.1"/>
</dbReference>
<dbReference type="Gene3D" id="3.30.43.10">
    <property type="entry name" value="Uridine Diphospho-n-acetylenolpyruvylglucosamine Reductase, domain 2"/>
    <property type="match status" value="1"/>
</dbReference>
<dbReference type="InterPro" id="IPR036683">
    <property type="entry name" value="CO_DH_flav_C_dom_sf"/>
</dbReference>
<feature type="domain" description="FAD-binding PCMH-type" evidence="4">
    <location>
        <begin position="1"/>
        <end position="177"/>
    </location>
</feature>
<dbReference type="SUPFAM" id="SSF56176">
    <property type="entry name" value="FAD-binding/transporter-associated domain-like"/>
    <property type="match status" value="1"/>
</dbReference>
<dbReference type="Pfam" id="PF03450">
    <property type="entry name" value="CO_deh_flav_C"/>
    <property type="match status" value="1"/>
</dbReference>
<dbReference type="InterPro" id="IPR002346">
    <property type="entry name" value="Mopterin_DH_FAD-bd"/>
</dbReference>
<dbReference type="PANTHER" id="PTHR42659:SF2">
    <property type="entry name" value="XANTHINE DEHYDROGENASE SUBUNIT C-RELATED"/>
    <property type="match status" value="1"/>
</dbReference>
<dbReference type="SMART" id="SM01092">
    <property type="entry name" value="CO_deh_flav_C"/>
    <property type="match status" value="1"/>
</dbReference>
<dbReference type="InterPro" id="IPR036318">
    <property type="entry name" value="FAD-bd_PCMH-like_sf"/>
</dbReference>
<evidence type="ECO:0000256" key="3">
    <source>
        <dbReference type="ARBA" id="ARBA00023002"/>
    </source>
</evidence>
<dbReference type="AlphaFoldDB" id="A0AB39SLK9"/>
<dbReference type="InterPro" id="IPR016166">
    <property type="entry name" value="FAD-bd_PCMH"/>
</dbReference>
<keyword evidence="3" id="KW-0560">Oxidoreductase</keyword>
<sequence>MIPPAFEYARPSSVEEAVRTLADAGEDAKVLAGGQSLLPLLRLRLAFPELVVDVGRIPELRGIREDEGTLIIGAMTSHHDVIGDPRVRRHAGLLAAATATVADPAVRHRGTLGGSLAHADPAGDLPAVILALNATLIAEGPAGRRAIPAREFFVDYLQTALRPDELLVEVEIPTTDNWGFHYEKFQRVAQAWAVVGVAALVRRDNGQIAEARIGLTNMGSTPLRAAATEEALVGASAEGAVRRAAEVAADGTHPSSDPSASPEYRAHLARVLTRRAVLSAAGMG</sequence>
<proteinExistence type="predicted"/>
<dbReference type="GO" id="GO:0071949">
    <property type="term" value="F:FAD binding"/>
    <property type="evidence" value="ECO:0007669"/>
    <property type="project" value="InterPro"/>
</dbReference>
<dbReference type="EMBL" id="CP163440">
    <property type="protein sequence ID" value="XDQ67796.1"/>
    <property type="molecule type" value="Genomic_DNA"/>
</dbReference>
<dbReference type="PANTHER" id="PTHR42659">
    <property type="entry name" value="XANTHINE DEHYDROGENASE SUBUNIT C-RELATED"/>
    <property type="match status" value="1"/>
</dbReference>
<gene>
    <name evidence="5" type="ORF">AB5J50_46950</name>
</gene>
<accession>A0AB39SLK9</accession>
<dbReference type="PROSITE" id="PS51387">
    <property type="entry name" value="FAD_PCMH"/>
    <property type="match status" value="1"/>
</dbReference>
<protein>
    <submittedName>
        <fullName evidence="5">Xanthine dehydrogenase family protein subunit M</fullName>
    </submittedName>
</protein>
<dbReference type="Gene3D" id="3.30.465.10">
    <property type="match status" value="1"/>
</dbReference>
<dbReference type="SUPFAM" id="SSF55447">
    <property type="entry name" value="CO dehydrogenase flavoprotein C-terminal domain-like"/>
    <property type="match status" value="1"/>
</dbReference>
<name>A0AB39SLK9_9ACTN</name>
<dbReference type="Pfam" id="PF00941">
    <property type="entry name" value="FAD_binding_5"/>
    <property type="match status" value="1"/>
</dbReference>
<dbReference type="FunFam" id="3.30.465.10:FF:000017">
    <property type="entry name" value="Xanthine dehydrogenase, FAD binding subunit"/>
    <property type="match status" value="1"/>
</dbReference>
<evidence type="ECO:0000313" key="5">
    <source>
        <dbReference type="EMBL" id="XDQ67796.1"/>
    </source>
</evidence>